<feature type="compositionally biased region" description="Basic and acidic residues" evidence="1">
    <location>
        <begin position="1391"/>
        <end position="1405"/>
    </location>
</feature>
<evidence type="ECO:0000313" key="3">
    <source>
        <dbReference type="EMBL" id="CAL1161077.1"/>
    </source>
</evidence>
<dbReference type="Proteomes" id="UP001152797">
    <property type="component" value="Unassembled WGS sequence"/>
</dbReference>
<name>A0A9P1DDE7_9DINO</name>
<protein>
    <submittedName>
        <fullName evidence="2">Uncharacterized protein</fullName>
    </submittedName>
</protein>
<comment type="caution">
    <text evidence="2">The sequence shown here is derived from an EMBL/GenBank/DDBJ whole genome shotgun (WGS) entry which is preliminary data.</text>
</comment>
<evidence type="ECO:0000313" key="2">
    <source>
        <dbReference type="EMBL" id="CAI4007702.1"/>
    </source>
</evidence>
<sequence length="1600" mass="174648">MSGIPPPCAPAAPAAALQRHRRKRTHCTLEGSVSTRDGHWAMQGVRFFVLGASNWINDDPWPSCIEHRKPPASVVMNRKSPGLRGTFASWLRDMAGDGSVTSVSAFTAAMNSRDVRQLGQAGPCEVQGAIQALERFVADVATTDGDIPSFVAVRGGALLRSQLGDAAFQTTALWLDLSVDELMTETATALQGVKAFLETREISGPQPLLQTLLPALQGQEALKVVICGPADDPAIGAAHDQLSSLLQLAKTAEDAASCLELSSLVPQQGVLGDLLASAFQDIRCSHIALSEFLTGEVCLKDFGFPGHILPKLHMKYQVTNQDRVKLHLVAESAMEDFEARGWSSSSRSGVLHLADCYELPPEVLTTSSVRSFARSQDQHDPLVRTIARLREDVSCAVALLPLCATHPFNMIRVLQLGGIHSLLALLADSSSLAERRGEAMEELSDAEISAMVLMVLCASSAIRRFLVSQGIFELLAVAVRYPSSSRQLQIFCALLVRLLRDPEHRPQQLGQPLAEQLGDLLQRPDATLSAQAVAAASAALSPFLPVEAFEPLLPQLGSAARTPEAFKALCASLTLSVSTGDVSRLNVPRLLSLIPVDPPKGILFHHGALCALALCGRTAAMTSLCRPWVVSAAMALLRSAMTSPLLPLKELKVALPLAMAADEAAPPNPTGATELNCEVEEKMRMKRTFGGTWRTATPEPDTGPVLSTPRLRKQRLLGLAQRWPREQLAASPNAADFQERPQVRLEIFDEHTELFLALSALPVCKCPSSDASPEGQMGFWICECPEEQRDKHQLDLKAAVHVSASTSHAEHLVSVALPRGLYTLVPFSSHQVADATRIKAQCRKQLCGCVDLNLHQKDFYELGTRFLYLSIWGEATEISIQATQPWFQRLRLRWPLLTAAMPLWLCPKAATEVLICITGDEEESLRHSEPCLDLWPLVPHRRVRNERTGALRIHIPRLTGNLRITCMWQEPQDCERTPQLLVYSSDPLEAFAPRKSSPELSLPPGACEMPREIQNFWQSSVLCAGSWTSGFSSGFGSLRNPQVVLEVIRGPSRGEELQLEIYLCIPARKDKEAARPKASFTIFARQEESGRAPGAPERLAEGVLRRELARAKTAVGSYVMTSLSLCGAESRQQLYCVLQNDALQETWPWQLRILARIRAKDGEAGQAGLSQPVGTPDEPPLRCAVLGGWAEPGRIYTCWPEGVASYSPKRRASVQLAEDETAGRGVEHLSYAWMRDEWSYEAPQVDLSSGALVQTTSSASPSSWPPVEPLPQLEAGEEMDVTTQLVPPQIQVDPEDAPERPQTLAQRMPTRKASAVPPLPKRLVLRSDPPASPATETPTPENDDVRPVRNAAVPRPAELDAKPPSPLAPPSQLQRRARMEQLLRRRKHGRERIMPEAEFYREAVRPGRQHSASLPPGPRATEHGERADAEGGEWNGQNGPSSARGTRSPSLPPIEQELRCCNFAGHPVFCCRGAAASEHQAVRRHLVRLQRDAPDMQRLGFGNVVAGPPHAPATRPSADHQLDPRWSASVLERHCARRHGGPRAVGHRLRQWGLRQRAEDARRATKPGGGVGGTGARTLAIRTGLVPSRSEGDEIGVRFP</sequence>
<feature type="compositionally biased region" description="Basic and acidic residues" evidence="1">
    <location>
        <begin position="1420"/>
        <end position="1429"/>
    </location>
</feature>
<dbReference type="EMBL" id="CAMXCT020004112">
    <property type="protein sequence ID" value="CAL1161077.1"/>
    <property type="molecule type" value="Genomic_DNA"/>
</dbReference>
<dbReference type="Gene3D" id="1.25.10.10">
    <property type="entry name" value="Leucine-rich Repeat Variant"/>
    <property type="match status" value="1"/>
</dbReference>
<dbReference type="OrthoDB" id="427286at2759"/>
<gene>
    <name evidence="2" type="ORF">C1SCF055_LOCUS33236</name>
</gene>
<accession>A0A9P1DDE7</accession>
<feature type="region of interest" description="Disordered" evidence="1">
    <location>
        <begin position="1288"/>
        <end position="1451"/>
    </location>
</feature>
<dbReference type="SUPFAM" id="SSF48371">
    <property type="entry name" value="ARM repeat"/>
    <property type="match status" value="1"/>
</dbReference>
<proteinExistence type="predicted"/>
<reference evidence="3" key="2">
    <citation type="submission" date="2024-04" db="EMBL/GenBank/DDBJ databases">
        <authorList>
            <person name="Chen Y."/>
            <person name="Shah S."/>
            <person name="Dougan E. K."/>
            <person name="Thang M."/>
            <person name="Chan C."/>
        </authorList>
    </citation>
    <scope>NUCLEOTIDE SEQUENCE [LARGE SCALE GENOMIC DNA]</scope>
</reference>
<dbReference type="EMBL" id="CAMXCT010004112">
    <property type="protein sequence ID" value="CAI4007702.1"/>
    <property type="molecule type" value="Genomic_DNA"/>
</dbReference>
<organism evidence="2">
    <name type="scientific">Cladocopium goreaui</name>
    <dbReference type="NCBI Taxonomy" id="2562237"/>
    <lineage>
        <taxon>Eukaryota</taxon>
        <taxon>Sar</taxon>
        <taxon>Alveolata</taxon>
        <taxon>Dinophyceae</taxon>
        <taxon>Suessiales</taxon>
        <taxon>Symbiodiniaceae</taxon>
        <taxon>Cladocopium</taxon>
    </lineage>
</organism>
<evidence type="ECO:0000313" key="4">
    <source>
        <dbReference type="Proteomes" id="UP001152797"/>
    </source>
</evidence>
<reference evidence="2" key="1">
    <citation type="submission" date="2022-10" db="EMBL/GenBank/DDBJ databases">
        <authorList>
            <person name="Chen Y."/>
            <person name="Dougan E. K."/>
            <person name="Chan C."/>
            <person name="Rhodes N."/>
            <person name="Thang M."/>
        </authorList>
    </citation>
    <scope>NUCLEOTIDE SEQUENCE</scope>
</reference>
<feature type="compositionally biased region" description="Polar residues" evidence="1">
    <location>
        <begin position="1435"/>
        <end position="1449"/>
    </location>
</feature>
<dbReference type="InterPro" id="IPR011989">
    <property type="entry name" value="ARM-like"/>
</dbReference>
<dbReference type="EMBL" id="CAMXCT030004112">
    <property type="protein sequence ID" value="CAL4795014.1"/>
    <property type="molecule type" value="Genomic_DNA"/>
</dbReference>
<keyword evidence="4" id="KW-1185">Reference proteome</keyword>
<dbReference type="InterPro" id="IPR016024">
    <property type="entry name" value="ARM-type_fold"/>
</dbReference>
<evidence type="ECO:0000256" key="1">
    <source>
        <dbReference type="SAM" id="MobiDB-lite"/>
    </source>
</evidence>